<evidence type="ECO:0000256" key="1">
    <source>
        <dbReference type="SAM" id="Coils"/>
    </source>
</evidence>
<feature type="region of interest" description="Disordered" evidence="2">
    <location>
        <begin position="285"/>
        <end position="322"/>
    </location>
</feature>
<keyword evidence="4" id="KW-1185">Reference proteome</keyword>
<proteinExistence type="predicted"/>
<protein>
    <submittedName>
        <fullName evidence="3">Uncharacterized protein</fullName>
    </submittedName>
</protein>
<evidence type="ECO:0000313" key="3">
    <source>
        <dbReference type="EMBL" id="CAG9324471.1"/>
    </source>
</evidence>
<keyword evidence="1" id="KW-0175">Coiled coil</keyword>
<accession>A0AAU9JFP8</accession>
<feature type="compositionally biased region" description="Low complexity" evidence="2">
    <location>
        <begin position="349"/>
        <end position="358"/>
    </location>
</feature>
<comment type="caution">
    <text evidence="3">The sequence shown here is derived from an EMBL/GenBank/DDBJ whole genome shotgun (WGS) entry which is preliminary data.</text>
</comment>
<feature type="coiled-coil region" evidence="1">
    <location>
        <begin position="47"/>
        <end position="219"/>
    </location>
</feature>
<dbReference type="AlphaFoldDB" id="A0AAU9JFP8"/>
<reference evidence="3" key="1">
    <citation type="submission" date="2021-09" db="EMBL/GenBank/DDBJ databases">
        <authorList>
            <consortium name="AG Swart"/>
            <person name="Singh M."/>
            <person name="Singh A."/>
            <person name="Seah K."/>
            <person name="Emmerich C."/>
        </authorList>
    </citation>
    <scope>NUCLEOTIDE SEQUENCE</scope>
    <source>
        <strain evidence="3">ATCC30299</strain>
    </source>
</reference>
<evidence type="ECO:0000313" key="4">
    <source>
        <dbReference type="Proteomes" id="UP001162131"/>
    </source>
</evidence>
<gene>
    <name evidence="3" type="ORF">BSTOLATCC_MIC36261</name>
</gene>
<evidence type="ECO:0000256" key="2">
    <source>
        <dbReference type="SAM" id="MobiDB-lite"/>
    </source>
</evidence>
<feature type="region of interest" description="Disordered" evidence="2">
    <location>
        <begin position="342"/>
        <end position="370"/>
    </location>
</feature>
<sequence length="430" mass="50288">MVQRSQEYNHLISRYSDYQDSKLTAQDLSNYASPSYSNSYNGSESKSKAYAQAMRKLQEHIRFLEQENARLLEKANDSERRYFQEREINEKKYLEEIKILSENLKKSQERLRELEEEHSGCFRKLLTFEDQVKLKESQINHLEIDAKNTKDQLLIDNENLKLRIEHLNRQLANSSGDEEALLGKIEKCEREKGMLQSEIERLNNWNHQLEKDLKFAQERSMNEKQIIQKDFQSAESSLLSKNEVLLDQIRELEIKNLSIGKENSMHIDQIRFLQREIEDLRSSRSLTARNVSPKPRVTSTVTPKKPALRTKSAIKGKDLSHSLSSSTFRANRHINLGCFKRDTSKESIRSGSHSRSVSPKPNSDNDLPRRISRLERELQDLNKDYRHLLHMSNSESSNFGNLKNEISSIALEMERKGDELYQLKKKNQGY</sequence>
<dbReference type="EMBL" id="CAJZBQ010000036">
    <property type="protein sequence ID" value="CAG9324471.1"/>
    <property type="molecule type" value="Genomic_DNA"/>
</dbReference>
<organism evidence="3 4">
    <name type="scientific">Blepharisma stoltei</name>
    <dbReference type="NCBI Taxonomy" id="1481888"/>
    <lineage>
        <taxon>Eukaryota</taxon>
        <taxon>Sar</taxon>
        <taxon>Alveolata</taxon>
        <taxon>Ciliophora</taxon>
        <taxon>Postciliodesmatophora</taxon>
        <taxon>Heterotrichea</taxon>
        <taxon>Heterotrichida</taxon>
        <taxon>Blepharismidae</taxon>
        <taxon>Blepharisma</taxon>
    </lineage>
</organism>
<name>A0AAU9JFP8_9CILI</name>
<dbReference type="Proteomes" id="UP001162131">
    <property type="component" value="Unassembled WGS sequence"/>
</dbReference>